<dbReference type="GO" id="GO:0005868">
    <property type="term" value="C:cytoplasmic dynein complex"/>
    <property type="evidence" value="ECO:0007669"/>
    <property type="project" value="TreeGrafter"/>
</dbReference>
<dbReference type="GO" id="GO:0005737">
    <property type="term" value="C:cytoplasm"/>
    <property type="evidence" value="ECO:0007669"/>
    <property type="project" value="TreeGrafter"/>
</dbReference>
<reference evidence="3" key="1">
    <citation type="journal article" date="2023" name="G3 (Bethesda)">
        <title>Whole genome assembly and annotation of the endangered Caribbean coral Acropora cervicornis.</title>
        <authorList>
            <person name="Selwyn J.D."/>
            <person name="Vollmer S.V."/>
        </authorList>
    </citation>
    <scope>NUCLEOTIDE SEQUENCE</scope>
    <source>
        <strain evidence="3">K2</strain>
    </source>
</reference>
<dbReference type="PANTHER" id="PTHR21255">
    <property type="entry name" value="T-COMPLEX-ASSOCIATED-TESTIS-EXPRESSED 1/ DYNEIN LIGHT CHAIN"/>
    <property type="match status" value="1"/>
</dbReference>
<sequence>MEHQIHRLSTTDHKPPTSPAVSALHTAETEQRGRSSTNTSLHSSVQSYSPDKTERRKPSSTTNPFLHSPHNRKVSNSVSPRMEAFTDHGKRGAQTEVLPTYRMAPQTDRKFRPHAVKKIMDQAFEESLDGLKNYDSVKCRALTMQVCEDIKQRVKWLNYERCKLICLVHIGSLSGQGMQVASQCLWDQNVDNFASTTYRNGDVFAVALLFGVYKE</sequence>
<comment type="caution">
    <text evidence="3">The sequence shown here is derived from an EMBL/GenBank/DDBJ whole genome shotgun (WGS) entry which is preliminary data.</text>
</comment>
<evidence type="ECO:0000256" key="2">
    <source>
        <dbReference type="SAM" id="MobiDB-lite"/>
    </source>
</evidence>
<dbReference type="Pfam" id="PF03645">
    <property type="entry name" value="Tctex-1"/>
    <property type="match status" value="1"/>
</dbReference>
<dbReference type="CDD" id="cd21451">
    <property type="entry name" value="DLC-like_TCTEX1D"/>
    <property type="match status" value="1"/>
</dbReference>
<dbReference type="PANTHER" id="PTHR21255:SF65">
    <property type="entry name" value="TCTEX1 DOMAIN-CONTAINING PROTEIN 2"/>
    <property type="match status" value="1"/>
</dbReference>
<dbReference type="AlphaFoldDB" id="A0AAD9UYX4"/>
<organism evidence="3 4">
    <name type="scientific">Acropora cervicornis</name>
    <name type="common">Staghorn coral</name>
    <dbReference type="NCBI Taxonomy" id="6130"/>
    <lineage>
        <taxon>Eukaryota</taxon>
        <taxon>Metazoa</taxon>
        <taxon>Cnidaria</taxon>
        <taxon>Anthozoa</taxon>
        <taxon>Hexacorallia</taxon>
        <taxon>Scleractinia</taxon>
        <taxon>Astrocoeniina</taxon>
        <taxon>Acroporidae</taxon>
        <taxon>Acropora</taxon>
    </lineage>
</organism>
<name>A0AAD9UYX4_ACRCE</name>
<dbReference type="Gene3D" id="3.30.1140.40">
    <property type="entry name" value="Tctex-1"/>
    <property type="match status" value="1"/>
</dbReference>
<dbReference type="Proteomes" id="UP001249851">
    <property type="component" value="Unassembled WGS sequence"/>
</dbReference>
<feature type="region of interest" description="Disordered" evidence="2">
    <location>
        <begin position="1"/>
        <end position="78"/>
    </location>
</feature>
<dbReference type="GO" id="GO:0045505">
    <property type="term" value="F:dynein intermediate chain binding"/>
    <property type="evidence" value="ECO:0007669"/>
    <property type="project" value="TreeGrafter"/>
</dbReference>
<proteinExistence type="inferred from homology"/>
<keyword evidence="4" id="KW-1185">Reference proteome</keyword>
<accession>A0AAD9UYX4</accession>
<reference evidence="3" key="2">
    <citation type="journal article" date="2023" name="Science">
        <title>Genomic signatures of disease resistance in endangered staghorn corals.</title>
        <authorList>
            <person name="Vollmer S.V."/>
            <person name="Selwyn J.D."/>
            <person name="Despard B.A."/>
            <person name="Roesel C.L."/>
        </authorList>
    </citation>
    <scope>NUCLEOTIDE SEQUENCE</scope>
    <source>
        <strain evidence="3">K2</strain>
    </source>
</reference>
<dbReference type="InterPro" id="IPR038586">
    <property type="entry name" value="Tctex-1-like_sf"/>
</dbReference>
<comment type="similarity">
    <text evidence="1">Belongs to the dynein light chain Tctex-type family.</text>
</comment>
<dbReference type="EMBL" id="JARQWQ010000065">
    <property type="protein sequence ID" value="KAK2555063.1"/>
    <property type="molecule type" value="Genomic_DNA"/>
</dbReference>
<evidence type="ECO:0000313" key="3">
    <source>
        <dbReference type="EMBL" id="KAK2555063.1"/>
    </source>
</evidence>
<feature type="compositionally biased region" description="Basic and acidic residues" evidence="2">
    <location>
        <begin position="1"/>
        <end position="15"/>
    </location>
</feature>
<gene>
    <name evidence="3" type="ORF">P5673_023415</name>
</gene>
<dbReference type="GO" id="GO:0007018">
    <property type="term" value="P:microtubule-based movement"/>
    <property type="evidence" value="ECO:0007669"/>
    <property type="project" value="TreeGrafter"/>
</dbReference>
<protein>
    <submittedName>
        <fullName evidence="3">Dynein light chain Tctex-type 5-B</fullName>
    </submittedName>
</protein>
<evidence type="ECO:0000313" key="4">
    <source>
        <dbReference type="Proteomes" id="UP001249851"/>
    </source>
</evidence>
<feature type="compositionally biased region" description="Polar residues" evidence="2">
    <location>
        <begin position="34"/>
        <end position="50"/>
    </location>
</feature>
<dbReference type="InterPro" id="IPR005334">
    <property type="entry name" value="Tctex-1-like"/>
</dbReference>
<evidence type="ECO:0000256" key="1">
    <source>
        <dbReference type="ARBA" id="ARBA00005361"/>
    </source>
</evidence>